<dbReference type="InterPro" id="IPR039556">
    <property type="entry name" value="ICL/PEPM"/>
</dbReference>
<dbReference type="Gene3D" id="3.20.20.60">
    <property type="entry name" value="Phosphoenolpyruvate-binding domains"/>
    <property type="match status" value="1"/>
</dbReference>
<evidence type="ECO:0000313" key="2">
    <source>
        <dbReference type="Proteomes" id="UP000051739"/>
    </source>
</evidence>
<keyword evidence="2" id="KW-1185">Reference proteome</keyword>
<dbReference type="InterPro" id="IPR018523">
    <property type="entry name" value="Isocitrate_lyase_ph_CS"/>
</dbReference>
<reference evidence="1 2" key="1">
    <citation type="journal article" date="2015" name="Genome Announc.">
        <title>Expanding the biotechnology potential of lactobacilli through comparative genomics of 213 strains and associated genera.</title>
        <authorList>
            <person name="Sun Z."/>
            <person name="Harris H.M."/>
            <person name="McCann A."/>
            <person name="Guo C."/>
            <person name="Argimon S."/>
            <person name="Zhang W."/>
            <person name="Yang X."/>
            <person name="Jeffery I.B."/>
            <person name="Cooney J.C."/>
            <person name="Kagawa T.F."/>
            <person name="Liu W."/>
            <person name="Song Y."/>
            <person name="Salvetti E."/>
            <person name="Wrobel A."/>
            <person name="Rasinkangas P."/>
            <person name="Parkhill J."/>
            <person name="Rea M.C."/>
            <person name="O'Sullivan O."/>
            <person name="Ritari J."/>
            <person name="Douillard F.P."/>
            <person name="Paul Ross R."/>
            <person name="Yang R."/>
            <person name="Briner A.E."/>
            <person name="Felis G.E."/>
            <person name="de Vos W.M."/>
            <person name="Barrangou R."/>
            <person name="Klaenhammer T.R."/>
            <person name="Caufield P.W."/>
            <person name="Cui Y."/>
            <person name="Zhang H."/>
            <person name="O'Toole P.W."/>
        </authorList>
    </citation>
    <scope>NUCLEOTIDE SEQUENCE [LARGE SCALE GENOMIC DNA]</scope>
    <source>
        <strain evidence="1 2">DSM 16045</strain>
    </source>
</reference>
<accession>A0A0R1VDY2</accession>
<dbReference type="RefSeq" id="WP_056937752.1">
    <property type="nucleotide sequence ID" value="NZ_AZFN01000020.1"/>
</dbReference>
<proteinExistence type="predicted"/>
<dbReference type="PROSITE" id="PS00161">
    <property type="entry name" value="ISOCITRATE_LYASE"/>
    <property type="match status" value="1"/>
</dbReference>
<dbReference type="Pfam" id="PF13714">
    <property type="entry name" value="PEP_mutase"/>
    <property type="match status" value="1"/>
</dbReference>
<comment type="caution">
    <text evidence="1">The sequence shown here is derived from an EMBL/GenBank/DDBJ whole genome shotgun (WGS) entry which is preliminary data.</text>
</comment>
<dbReference type="AlphaFoldDB" id="A0A0R1VDY2"/>
<dbReference type="InterPro" id="IPR015813">
    <property type="entry name" value="Pyrv/PenolPyrv_kinase-like_dom"/>
</dbReference>
<dbReference type="Proteomes" id="UP000051739">
    <property type="component" value="Unassembled WGS sequence"/>
</dbReference>
<gene>
    <name evidence="1" type="ORF">FC60_GL000840</name>
</gene>
<dbReference type="PATRIC" id="fig|1423749.3.peg.846"/>
<dbReference type="SUPFAM" id="SSF51621">
    <property type="entry name" value="Phosphoenolpyruvate/pyruvate domain"/>
    <property type="match status" value="1"/>
</dbReference>
<name>A0A0R1VDY2_9LACO</name>
<dbReference type="EMBL" id="AZFN01000020">
    <property type="protein sequence ID" value="KRM01302.1"/>
    <property type="molecule type" value="Genomic_DNA"/>
</dbReference>
<organism evidence="1 2">
    <name type="scientific">Limosilactobacillus gastricus DSM 16045</name>
    <dbReference type="NCBI Taxonomy" id="1423749"/>
    <lineage>
        <taxon>Bacteria</taxon>
        <taxon>Bacillati</taxon>
        <taxon>Bacillota</taxon>
        <taxon>Bacilli</taxon>
        <taxon>Lactobacillales</taxon>
        <taxon>Lactobacillaceae</taxon>
        <taxon>Limosilactobacillus</taxon>
    </lineage>
</organism>
<dbReference type="PANTHER" id="PTHR42905">
    <property type="entry name" value="PHOSPHOENOLPYRUVATE CARBOXYLASE"/>
    <property type="match status" value="1"/>
</dbReference>
<sequence length="301" mass="33534">MRTFEKERQTFKQLIDDPQILNMVVVPDVLAAKVAVSVGFDALFMAGYAASADLLGQPDRGILDYGQVLDQLRRIIAAVDVPVFADADTGYGDIENVKRTVREFEQAGAAGLFIEDQVWPKRCGHMAGKSVVPTEELVAKIEAAVEARQNDDFLIMSRTDARQVYGLEEAIARSKAYHEAGADMVFVEAPQSKDELRQVVAAFPDVPLMANMIEDGDTPLCTIQELEAMGYALVVHPNALTYADTYADRELMTELYQTGKTEHAREHMVQFNDFNNFVNLPGLNQLEQNYSKESMAQIFEK</sequence>
<dbReference type="InterPro" id="IPR040442">
    <property type="entry name" value="Pyrv_kinase-like_dom_sf"/>
</dbReference>
<evidence type="ECO:0000313" key="1">
    <source>
        <dbReference type="EMBL" id="KRM01302.1"/>
    </source>
</evidence>
<dbReference type="GO" id="GO:0016833">
    <property type="term" value="F:oxo-acid-lyase activity"/>
    <property type="evidence" value="ECO:0007669"/>
    <property type="project" value="UniProtKB-ARBA"/>
</dbReference>
<protein>
    <submittedName>
        <fullName evidence="1">Carboxyvinyl-carboxyphosphonate phosphorylmutase</fullName>
    </submittedName>
</protein>
<dbReference type="CDD" id="cd00377">
    <property type="entry name" value="ICL_PEPM"/>
    <property type="match status" value="1"/>
</dbReference>
<dbReference type="PANTHER" id="PTHR42905:SF5">
    <property type="entry name" value="CARBOXYVINYL-CARBOXYPHOSPHONATE PHOSPHORYLMUTASE, CHLOROPLASTIC"/>
    <property type="match status" value="1"/>
</dbReference>